<name>A0A3A8QJ04_9BACT</name>
<dbReference type="OrthoDB" id="5497933at2"/>
<sequence length="296" mass="31561">MSLRSSGLPSLFVSLLFVVGFASTANADTYQTYVTPKVNGSQIGTYLPNQPTGSFSSAADTARRFCQDQGHSGAQSFTTALRSIAYTYIVGTNGVGPWNTTGNANVTMIETVTCFNSSSDTTYTTLVVNGFQVGTLQPSQPASSFSSPADTARRFCQDRGHAGARRFTTAIRSSTYTYIVGTNGVGPWNTTGNANVTMLETITCFDGTVLTYTTPTVNGFQVGTIQPNYPTGNFSTPVDTARRFCRDLTHVDVSSFTTAIRSSSYTYIVGANGVGNWNTTGNSNVTMLETITCLTQ</sequence>
<dbReference type="Proteomes" id="UP000282656">
    <property type="component" value="Unassembled WGS sequence"/>
</dbReference>
<evidence type="ECO:0000256" key="1">
    <source>
        <dbReference type="SAM" id="SignalP"/>
    </source>
</evidence>
<feature type="chain" id="PRO_5017392902" evidence="1">
    <location>
        <begin position="28"/>
        <end position="296"/>
    </location>
</feature>
<gene>
    <name evidence="2" type="ORF">D7X96_16845</name>
</gene>
<organism evidence="2 3">
    <name type="scientific">Corallococcus interemptor</name>
    <dbReference type="NCBI Taxonomy" id="2316720"/>
    <lineage>
        <taxon>Bacteria</taxon>
        <taxon>Pseudomonadati</taxon>
        <taxon>Myxococcota</taxon>
        <taxon>Myxococcia</taxon>
        <taxon>Myxococcales</taxon>
        <taxon>Cystobacterineae</taxon>
        <taxon>Myxococcaceae</taxon>
        <taxon>Corallococcus</taxon>
    </lineage>
</organism>
<keyword evidence="3" id="KW-1185">Reference proteome</keyword>
<evidence type="ECO:0000313" key="2">
    <source>
        <dbReference type="EMBL" id="RKH68683.1"/>
    </source>
</evidence>
<protein>
    <submittedName>
        <fullName evidence="2">Uncharacterized protein</fullName>
    </submittedName>
</protein>
<evidence type="ECO:0000313" key="3">
    <source>
        <dbReference type="Proteomes" id="UP000282656"/>
    </source>
</evidence>
<feature type="signal peptide" evidence="1">
    <location>
        <begin position="1"/>
        <end position="27"/>
    </location>
</feature>
<dbReference type="RefSeq" id="WP_121770191.1">
    <property type="nucleotide sequence ID" value="NZ_RAWM01000039.1"/>
</dbReference>
<reference evidence="3" key="1">
    <citation type="submission" date="2018-09" db="EMBL/GenBank/DDBJ databases">
        <authorList>
            <person name="Livingstone P.G."/>
            <person name="Whitworth D.E."/>
        </authorList>
    </citation>
    <scope>NUCLEOTIDE SEQUENCE [LARGE SCALE GENOMIC DNA]</scope>
    <source>
        <strain evidence="3">AB047A</strain>
    </source>
</reference>
<keyword evidence="1" id="KW-0732">Signal</keyword>
<dbReference type="EMBL" id="RAWM01000039">
    <property type="protein sequence ID" value="RKH68683.1"/>
    <property type="molecule type" value="Genomic_DNA"/>
</dbReference>
<dbReference type="AlphaFoldDB" id="A0A3A8QJ04"/>
<proteinExistence type="predicted"/>
<comment type="caution">
    <text evidence="2">The sequence shown here is derived from an EMBL/GenBank/DDBJ whole genome shotgun (WGS) entry which is preliminary data.</text>
</comment>
<accession>A0A3A8QJ04</accession>